<keyword evidence="5" id="KW-0520">NAD</keyword>
<feature type="compositionally biased region" description="Basic and acidic residues" evidence="7">
    <location>
        <begin position="42"/>
        <end position="52"/>
    </location>
</feature>
<comment type="function">
    <text evidence="1">Catalyzes the last step of tRNA splicing, the transfer of the splice junction 2'-phosphate from ligated tRNA to NAD to produce ADP-ribose 1''-2'' cyclic phosphate.</text>
</comment>
<keyword evidence="4" id="KW-0808">Transferase</keyword>
<dbReference type="Proteomes" id="UP000007875">
    <property type="component" value="Unassembled WGS sequence"/>
</dbReference>
<dbReference type="STRING" id="51511.ENSCSAVP00000018844"/>
<dbReference type="Ensembl" id="ENSCSAVT00000019050.1">
    <property type="protein sequence ID" value="ENSCSAVP00000018844.1"/>
    <property type="gene ID" value="ENSCSAVG00000011071.1"/>
</dbReference>
<protein>
    <recommendedName>
        <fullName evidence="3">2'-phosphotransferase</fullName>
        <ecNumber evidence="3">2.7.1.160</ecNumber>
    </recommendedName>
</protein>
<dbReference type="GO" id="GO:0006388">
    <property type="term" value="P:tRNA splicing, via endonucleolytic cleavage and ligation"/>
    <property type="evidence" value="ECO:0007669"/>
    <property type="project" value="TreeGrafter"/>
</dbReference>
<dbReference type="PANTHER" id="PTHR12684">
    <property type="entry name" value="PUTATIVE PHOSPHOTRANSFERASE"/>
    <property type="match status" value="1"/>
</dbReference>
<evidence type="ECO:0000313" key="8">
    <source>
        <dbReference type="Ensembl" id="ENSCSAVP00000018844.1"/>
    </source>
</evidence>
<evidence type="ECO:0000256" key="1">
    <source>
        <dbReference type="ARBA" id="ARBA00003343"/>
    </source>
</evidence>
<dbReference type="AlphaFoldDB" id="H2ZMM8"/>
<dbReference type="GeneTree" id="ENSGT00390000002731"/>
<evidence type="ECO:0000313" key="9">
    <source>
        <dbReference type="Proteomes" id="UP000007875"/>
    </source>
</evidence>
<comment type="catalytic activity">
    <reaction evidence="6">
        <text>2'-phospho-[ligated tRNA] + NAD(+) = mature tRNA + ADP-alpha-D-ribose 1'',2''-cyclic phosphate + nicotinamide</text>
        <dbReference type="Rhea" id="RHEA:23324"/>
        <dbReference type="Rhea" id="RHEA-COMP:11106"/>
        <dbReference type="Rhea" id="RHEA-COMP:11107"/>
        <dbReference type="ChEBI" id="CHEBI:17154"/>
        <dbReference type="ChEBI" id="CHEBI:57540"/>
        <dbReference type="ChEBI" id="CHEBI:76596"/>
        <dbReference type="ChEBI" id="CHEBI:82883"/>
        <dbReference type="ChEBI" id="CHEBI:85027"/>
        <dbReference type="EC" id="2.7.1.160"/>
    </reaction>
</comment>
<sequence length="315" mass="35761">FGKREVQEDGFYPVLKVATLCKEKPKQKCLKHSAASAGPSKRNPEQESREDLEGSLEESPFSAEIKGKESERKKRNRDVIIGKSLSAVLRHNKFGFKVDDEGYVEVDAILKHQHFRKLWVTREELYRLVDANDKQRFAIHVNKDGRELIKANQGHSVEVAALKLTPITEARDYPHVIHGTFWKSWSFIAKEGLSRRKRVHIHMTTAEPNSDKQVVSGMRYSCDVFVHVDMESALKDGIQFFLSENKVILSPGDEHGYILPKHFLKVEGISKGKRITLLDNTIKETTANDVTDSLPADVEADFQNESNESNPSIPQ</sequence>
<dbReference type="HOGENOM" id="CLU_052998_0_0_1"/>
<name>H2ZMM8_CIOSA</name>
<dbReference type="Gene3D" id="1.10.10.970">
    <property type="entry name" value="RNA 2'-phosphotransferase, Tpt1/KptA family, N-terminal domain"/>
    <property type="match status" value="1"/>
</dbReference>
<keyword evidence="9" id="KW-1185">Reference proteome</keyword>
<evidence type="ECO:0000256" key="3">
    <source>
        <dbReference type="ARBA" id="ARBA00012007"/>
    </source>
</evidence>
<evidence type="ECO:0000256" key="7">
    <source>
        <dbReference type="SAM" id="MobiDB-lite"/>
    </source>
</evidence>
<evidence type="ECO:0000256" key="6">
    <source>
        <dbReference type="ARBA" id="ARBA00047949"/>
    </source>
</evidence>
<feature type="region of interest" description="Disordered" evidence="7">
    <location>
        <begin position="25"/>
        <end position="73"/>
    </location>
</feature>
<dbReference type="Pfam" id="PF01885">
    <property type="entry name" value="PTS_2-RNA"/>
    <property type="match status" value="1"/>
</dbReference>
<dbReference type="Gene3D" id="3.20.170.30">
    <property type="match status" value="1"/>
</dbReference>
<organism evidence="8 9">
    <name type="scientific">Ciona savignyi</name>
    <name type="common">Pacific transparent sea squirt</name>
    <dbReference type="NCBI Taxonomy" id="51511"/>
    <lineage>
        <taxon>Eukaryota</taxon>
        <taxon>Metazoa</taxon>
        <taxon>Chordata</taxon>
        <taxon>Tunicata</taxon>
        <taxon>Ascidiacea</taxon>
        <taxon>Phlebobranchia</taxon>
        <taxon>Cionidae</taxon>
        <taxon>Ciona</taxon>
    </lineage>
</organism>
<dbReference type="InterPro" id="IPR002745">
    <property type="entry name" value="Ptrans_KptA/Tpt1"/>
</dbReference>
<reference evidence="9" key="1">
    <citation type="submission" date="2003-08" db="EMBL/GenBank/DDBJ databases">
        <authorList>
            <person name="Birren B."/>
            <person name="Nusbaum C."/>
            <person name="Abebe A."/>
            <person name="Abouelleil A."/>
            <person name="Adekoya E."/>
            <person name="Ait-zahra M."/>
            <person name="Allen N."/>
            <person name="Allen T."/>
            <person name="An P."/>
            <person name="Anderson M."/>
            <person name="Anderson S."/>
            <person name="Arachchi H."/>
            <person name="Armbruster J."/>
            <person name="Bachantsang P."/>
            <person name="Baldwin J."/>
            <person name="Barry A."/>
            <person name="Bayul T."/>
            <person name="Blitshsteyn B."/>
            <person name="Bloom T."/>
            <person name="Blye J."/>
            <person name="Boguslavskiy L."/>
            <person name="Borowsky M."/>
            <person name="Boukhgalter B."/>
            <person name="Brunache A."/>
            <person name="Butler J."/>
            <person name="Calixte N."/>
            <person name="Calvo S."/>
            <person name="Camarata J."/>
            <person name="Campo K."/>
            <person name="Chang J."/>
            <person name="Cheshatsang Y."/>
            <person name="Citroen M."/>
            <person name="Collymore A."/>
            <person name="Considine T."/>
            <person name="Cook A."/>
            <person name="Cooke P."/>
            <person name="Corum B."/>
            <person name="Cuomo C."/>
            <person name="David R."/>
            <person name="Dawoe T."/>
            <person name="Degray S."/>
            <person name="Dodge S."/>
            <person name="Dooley K."/>
            <person name="Dorje P."/>
            <person name="Dorjee K."/>
            <person name="Dorris L."/>
            <person name="Duffey N."/>
            <person name="Dupes A."/>
            <person name="Elkins T."/>
            <person name="Engels R."/>
            <person name="Erickson J."/>
            <person name="Farina A."/>
            <person name="Faro S."/>
            <person name="Ferreira P."/>
            <person name="Fischer H."/>
            <person name="Fitzgerald M."/>
            <person name="Foley K."/>
            <person name="Gage D."/>
            <person name="Galagan J."/>
            <person name="Gearin G."/>
            <person name="Gnerre S."/>
            <person name="Gnirke A."/>
            <person name="Goyette A."/>
            <person name="Graham J."/>
            <person name="Grandbois E."/>
            <person name="Gyaltsen K."/>
            <person name="Hafez N."/>
            <person name="Hagopian D."/>
            <person name="Hagos B."/>
            <person name="Hall J."/>
            <person name="Hatcher B."/>
            <person name="Heller A."/>
            <person name="Higgins H."/>
            <person name="Honan T."/>
            <person name="Horn A."/>
            <person name="Houde N."/>
            <person name="Hughes L."/>
            <person name="Hulme W."/>
            <person name="Husby E."/>
            <person name="Iliev I."/>
            <person name="Jaffe D."/>
            <person name="Jones C."/>
            <person name="Kamal M."/>
            <person name="Kamat A."/>
            <person name="Kamvysselis M."/>
            <person name="Karlsson E."/>
            <person name="Kells C."/>
            <person name="Kieu A."/>
            <person name="Kisner P."/>
            <person name="Kodira C."/>
            <person name="Kulbokas E."/>
            <person name="Labutti K."/>
            <person name="Lama D."/>
            <person name="Landers T."/>
            <person name="Leger J."/>
            <person name="Levine S."/>
            <person name="Lewis D."/>
            <person name="Lewis T."/>
            <person name="Lindblad-toh K."/>
            <person name="Liu X."/>
            <person name="Lokyitsang T."/>
            <person name="Lokyitsang Y."/>
            <person name="Lucien O."/>
            <person name="Lui A."/>
            <person name="Ma L.J."/>
            <person name="Mabbitt R."/>
            <person name="Macdonald J."/>
            <person name="Maclean C."/>
            <person name="Major J."/>
            <person name="Manning J."/>
            <person name="Marabella R."/>
            <person name="Maru K."/>
            <person name="Matthews C."/>
            <person name="Mauceli E."/>
            <person name="Mccarthy M."/>
            <person name="Mcdonough S."/>
            <person name="Mcghee T."/>
            <person name="Meldrim J."/>
            <person name="Meneus L."/>
            <person name="Mesirov J."/>
            <person name="Mihalev A."/>
            <person name="Mihova T."/>
            <person name="Mikkelsen T."/>
            <person name="Mlenga V."/>
            <person name="Moru K."/>
            <person name="Mozes J."/>
            <person name="Mulrain L."/>
            <person name="Munson G."/>
            <person name="Naylor J."/>
            <person name="Newes C."/>
            <person name="Nguyen C."/>
            <person name="Nguyen N."/>
            <person name="Nguyen T."/>
            <person name="Nicol R."/>
            <person name="Nielsen C."/>
            <person name="Nizzari M."/>
            <person name="Norbu C."/>
            <person name="Norbu N."/>
            <person name="O'donnell P."/>
            <person name="Okoawo O."/>
            <person name="O'leary S."/>
            <person name="Omotosho B."/>
            <person name="O'neill K."/>
            <person name="Osman S."/>
            <person name="Parker S."/>
            <person name="Perrin D."/>
            <person name="Phunkhang P."/>
            <person name="Piqani B."/>
            <person name="Purcell S."/>
            <person name="Rachupka T."/>
            <person name="Ramasamy U."/>
            <person name="Rameau R."/>
            <person name="Ray V."/>
            <person name="Raymond C."/>
            <person name="Retta R."/>
            <person name="Richardson S."/>
            <person name="Rise C."/>
            <person name="Rodriguez J."/>
            <person name="Rogers J."/>
            <person name="Rogov P."/>
            <person name="Rutman M."/>
            <person name="Schupbach R."/>
            <person name="Seaman C."/>
            <person name="Settipalli S."/>
            <person name="Sharpe T."/>
            <person name="Sheridan J."/>
            <person name="Sherpa N."/>
            <person name="Shi J."/>
            <person name="Smirnov S."/>
            <person name="Smith C."/>
            <person name="Sougnez C."/>
            <person name="Spencer B."/>
            <person name="Stalker J."/>
            <person name="Stange-thomann N."/>
            <person name="Stavropoulos S."/>
            <person name="Stetson K."/>
            <person name="Stone C."/>
            <person name="Stone S."/>
            <person name="Stubbs M."/>
            <person name="Talamas J."/>
            <person name="Tchuinga P."/>
            <person name="Tenzing P."/>
            <person name="Tesfaye S."/>
            <person name="Theodore J."/>
            <person name="Thoulutsang Y."/>
            <person name="Topham K."/>
            <person name="Towey S."/>
            <person name="Tsamla T."/>
            <person name="Tsomo N."/>
            <person name="Vallee D."/>
            <person name="Vassiliev H."/>
            <person name="Venkataraman V."/>
            <person name="Vinson J."/>
            <person name="Vo A."/>
            <person name="Wade C."/>
            <person name="Wang S."/>
            <person name="Wangchuk T."/>
            <person name="Wangdi T."/>
            <person name="Whittaker C."/>
            <person name="Wilkinson J."/>
            <person name="Wu Y."/>
            <person name="Wyman D."/>
            <person name="Yadav S."/>
            <person name="Yang S."/>
            <person name="Yang X."/>
            <person name="Yeager S."/>
            <person name="Yee E."/>
            <person name="Young G."/>
            <person name="Zainoun J."/>
            <person name="Zembeck L."/>
            <person name="Zimmer A."/>
            <person name="Zody M."/>
            <person name="Lander E."/>
        </authorList>
    </citation>
    <scope>NUCLEOTIDE SEQUENCE [LARGE SCALE GENOMIC DNA]</scope>
</reference>
<feature type="compositionally biased region" description="Polar residues" evidence="7">
    <location>
        <begin position="303"/>
        <end position="315"/>
    </location>
</feature>
<dbReference type="eggNOG" id="KOG2278">
    <property type="taxonomic scope" value="Eukaryota"/>
</dbReference>
<dbReference type="InParanoid" id="H2ZMM8"/>
<reference evidence="8" key="2">
    <citation type="submission" date="2025-08" db="UniProtKB">
        <authorList>
            <consortium name="Ensembl"/>
        </authorList>
    </citation>
    <scope>IDENTIFICATION</scope>
</reference>
<dbReference type="PANTHER" id="PTHR12684:SF2">
    <property type="entry name" value="TRNA 2'-PHOSPHOTRANSFERASE 1"/>
    <property type="match status" value="1"/>
</dbReference>
<comment type="similarity">
    <text evidence="2">Belongs to the KptA/TPT1 family.</text>
</comment>
<evidence type="ECO:0000256" key="2">
    <source>
        <dbReference type="ARBA" id="ARBA00009836"/>
    </source>
</evidence>
<dbReference type="EC" id="2.7.1.160" evidence="3"/>
<dbReference type="InterPro" id="IPR042080">
    <property type="entry name" value="RNA_2'-PTrans_N"/>
</dbReference>
<dbReference type="InterPro" id="IPR042081">
    <property type="entry name" value="RNA_2'-PTrans_C"/>
</dbReference>
<reference evidence="8" key="3">
    <citation type="submission" date="2025-09" db="UniProtKB">
        <authorList>
            <consortium name="Ensembl"/>
        </authorList>
    </citation>
    <scope>IDENTIFICATION</scope>
</reference>
<feature type="region of interest" description="Disordered" evidence="7">
    <location>
        <begin position="289"/>
        <end position="315"/>
    </location>
</feature>
<evidence type="ECO:0000256" key="5">
    <source>
        <dbReference type="ARBA" id="ARBA00023027"/>
    </source>
</evidence>
<dbReference type="GO" id="GO:0000215">
    <property type="term" value="F:tRNA 2'-phosphotransferase activity"/>
    <property type="evidence" value="ECO:0007669"/>
    <property type="project" value="UniProtKB-EC"/>
</dbReference>
<evidence type="ECO:0000256" key="4">
    <source>
        <dbReference type="ARBA" id="ARBA00022679"/>
    </source>
</evidence>
<proteinExistence type="inferred from homology"/>
<dbReference type="SUPFAM" id="SSF56399">
    <property type="entry name" value="ADP-ribosylation"/>
    <property type="match status" value="1"/>
</dbReference>
<accession>H2ZMM8</accession>